<dbReference type="InterPro" id="IPR022275">
    <property type="entry name" value="NHPM_bacteriocin_SS_HylD"/>
</dbReference>
<dbReference type="Proteomes" id="UP000671879">
    <property type="component" value="Chromosome"/>
</dbReference>
<dbReference type="AlphaFoldDB" id="A0A9Q7AKR1"/>
<keyword evidence="3 6" id="KW-1133">Transmembrane helix</keyword>
<evidence type="ECO:0000256" key="3">
    <source>
        <dbReference type="ARBA" id="ARBA00022989"/>
    </source>
</evidence>
<keyword evidence="5" id="KW-0175">Coiled coil</keyword>
<comment type="subcellular location">
    <subcellularLocation>
        <location evidence="1">Membrane</location>
        <topology evidence="1">Single-pass membrane protein</topology>
    </subcellularLocation>
</comment>
<evidence type="ECO:0000256" key="6">
    <source>
        <dbReference type="SAM" id="Phobius"/>
    </source>
</evidence>
<dbReference type="PANTHER" id="PTHR30386:SF26">
    <property type="entry name" value="TRANSPORT PROTEIN COMB"/>
    <property type="match status" value="1"/>
</dbReference>
<proteinExistence type="predicted"/>
<dbReference type="Gene3D" id="2.40.50.100">
    <property type="match status" value="1"/>
</dbReference>
<keyword evidence="4 6" id="KW-0472">Membrane</keyword>
<name>A0A9Q7AKR1_9BACT</name>
<evidence type="ECO:0000256" key="4">
    <source>
        <dbReference type="ARBA" id="ARBA00023136"/>
    </source>
</evidence>
<evidence type="ECO:0000313" key="7">
    <source>
        <dbReference type="EMBL" id="QTX33320.1"/>
    </source>
</evidence>
<dbReference type="InterPro" id="IPR050739">
    <property type="entry name" value="MFP"/>
</dbReference>
<gene>
    <name evidence="7" type="ORF">KAR29_05425</name>
</gene>
<evidence type="ECO:0000256" key="2">
    <source>
        <dbReference type="ARBA" id="ARBA00022692"/>
    </source>
</evidence>
<keyword evidence="8" id="KW-1185">Reference proteome</keyword>
<feature type="coiled-coil region" evidence="5">
    <location>
        <begin position="218"/>
        <end position="252"/>
    </location>
</feature>
<evidence type="ECO:0000313" key="8">
    <source>
        <dbReference type="Proteomes" id="UP000671879"/>
    </source>
</evidence>
<sequence>MAEGTKLFRKKAIDILSSPEQLDRTMRFVGPKAWILLLACLASLGGLLFWGFFGSVATKVTGSGILLGMGNVVEVSSREGGRILSLSGSLNGYVEKGDVLGQIDQIDTEQKLEEAERELEDLRGQLIQAESSETSRRGYETDYTEKQRRTLEASIASAGERARRLKEMEAKYRNLFERQLVTEGEYNDVRDKYDKTLQDILTYRENLAKLPVSIVQSKTQWEKERRDLAYQIVQMEERVRQLKTTLEENRILTSPVSGYIVGLYRNAGEMVVGGEAIFVIEEANRALSGKDAGLFAQVYVPAAQGKKILKDMEALVTPTMVKREEYGSIRGVVLSVSDAPVSKKTMLRFLGNEDLVEQLSREGAPMGVFIDLVDSDETASGYVWTSGKGPAVTIDRNSVCSVEIVTRRQRPLSLVLPFLKKYLLGVGEGR</sequence>
<dbReference type="PANTHER" id="PTHR30386">
    <property type="entry name" value="MEMBRANE FUSION SUBUNIT OF EMRAB-TOLC MULTIDRUG EFFLUX PUMP"/>
    <property type="match status" value="1"/>
</dbReference>
<dbReference type="RefSeq" id="WP_274374601.1">
    <property type="nucleotide sequence ID" value="NZ_CP072943.1"/>
</dbReference>
<keyword evidence="2 6" id="KW-0812">Transmembrane</keyword>
<accession>A0A9Q7AKR1</accession>
<evidence type="ECO:0000256" key="5">
    <source>
        <dbReference type="SAM" id="Coils"/>
    </source>
</evidence>
<evidence type="ECO:0000256" key="1">
    <source>
        <dbReference type="ARBA" id="ARBA00004167"/>
    </source>
</evidence>
<dbReference type="GO" id="GO:0016020">
    <property type="term" value="C:membrane"/>
    <property type="evidence" value="ECO:0007669"/>
    <property type="project" value="UniProtKB-SubCell"/>
</dbReference>
<reference evidence="8" key="1">
    <citation type="submission" date="2021-04" db="EMBL/GenBank/DDBJ databases">
        <title>A novel Synergistetes isolate from a pyrite-forming mixed culture.</title>
        <authorList>
            <person name="Bunk B."/>
            <person name="Sproer C."/>
            <person name="Spring S."/>
            <person name="Pester M."/>
        </authorList>
    </citation>
    <scope>NUCLEOTIDE SEQUENCE [LARGE SCALE GENOMIC DNA]</scope>
    <source>
        <strain evidence="8">J.5.4.2-T.3.5.2</strain>
    </source>
</reference>
<feature type="coiled-coil region" evidence="5">
    <location>
        <begin position="105"/>
        <end position="132"/>
    </location>
</feature>
<dbReference type="KEGG" id="aram:KAR29_05425"/>
<feature type="transmembrane region" description="Helical" evidence="6">
    <location>
        <begin position="33"/>
        <end position="53"/>
    </location>
</feature>
<dbReference type="Gene3D" id="1.10.287.470">
    <property type="entry name" value="Helix hairpin bin"/>
    <property type="match status" value="1"/>
</dbReference>
<dbReference type="NCBIfam" id="TIGR03794">
    <property type="entry name" value="NHLM_micro_HlyD"/>
    <property type="match status" value="1"/>
</dbReference>
<organism evidence="7 8">
    <name type="scientific">Aminithiophilus ramosus</name>
    <dbReference type="NCBI Taxonomy" id="3029084"/>
    <lineage>
        <taxon>Bacteria</taxon>
        <taxon>Thermotogati</taxon>
        <taxon>Synergistota</taxon>
        <taxon>Synergistia</taxon>
        <taxon>Synergistales</taxon>
        <taxon>Aminithiophilaceae</taxon>
        <taxon>Aminithiophilus</taxon>
    </lineage>
</organism>
<dbReference type="EMBL" id="CP072943">
    <property type="protein sequence ID" value="QTX33320.1"/>
    <property type="molecule type" value="Genomic_DNA"/>
</dbReference>
<protein>
    <submittedName>
        <fullName evidence="7">NHLP bacteriocin system secretion protein</fullName>
    </submittedName>
</protein>